<dbReference type="EMBL" id="VXIS01000222">
    <property type="protein sequence ID" value="KAA8896216.1"/>
    <property type="molecule type" value="Genomic_DNA"/>
</dbReference>
<dbReference type="PANTHER" id="PTHR37542">
    <property type="entry name" value="HELO DOMAIN-CONTAINING PROTEIN-RELATED"/>
    <property type="match status" value="1"/>
</dbReference>
<dbReference type="InParanoid" id="A0A5J5EMH1"/>
<comment type="caution">
    <text evidence="2">The sequence shown here is derived from an EMBL/GenBank/DDBJ whole genome shotgun (WGS) entry which is preliminary data.</text>
</comment>
<reference evidence="2 3" key="1">
    <citation type="submission" date="2019-09" db="EMBL/GenBank/DDBJ databases">
        <title>Draft genome of the ectomycorrhizal ascomycete Sphaerosporella brunnea.</title>
        <authorList>
            <consortium name="DOE Joint Genome Institute"/>
            <person name="Benucci G.M."/>
            <person name="Marozzi G."/>
            <person name="Antonielli L."/>
            <person name="Sanchez S."/>
            <person name="Marco P."/>
            <person name="Wang X."/>
            <person name="Falini L.B."/>
            <person name="Barry K."/>
            <person name="Haridas S."/>
            <person name="Lipzen A."/>
            <person name="Labutti K."/>
            <person name="Grigoriev I.V."/>
            <person name="Murat C."/>
            <person name="Martin F."/>
            <person name="Albertini E."/>
            <person name="Donnini D."/>
            <person name="Bonito G."/>
        </authorList>
    </citation>
    <scope>NUCLEOTIDE SEQUENCE [LARGE SCALE GENOMIC DNA]</scope>
    <source>
        <strain evidence="2 3">Sb_GMNB300</strain>
    </source>
</reference>
<keyword evidence="3" id="KW-1185">Reference proteome</keyword>
<organism evidence="2 3">
    <name type="scientific">Sphaerosporella brunnea</name>
    <dbReference type="NCBI Taxonomy" id="1250544"/>
    <lineage>
        <taxon>Eukaryota</taxon>
        <taxon>Fungi</taxon>
        <taxon>Dikarya</taxon>
        <taxon>Ascomycota</taxon>
        <taxon>Pezizomycotina</taxon>
        <taxon>Pezizomycetes</taxon>
        <taxon>Pezizales</taxon>
        <taxon>Pyronemataceae</taxon>
        <taxon>Sphaerosporella</taxon>
    </lineage>
</organism>
<accession>A0A5J5EMH1</accession>
<dbReference type="GO" id="GO:0005524">
    <property type="term" value="F:ATP binding"/>
    <property type="evidence" value="ECO:0007669"/>
    <property type="project" value="InterPro"/>
</dbReference>
<evidence type="ECO:0000313" key="3">
    <source>
        <dbReference type="Proteomes" id="UP000326924"/>
    </source>
</evidence>
<dbReference type="Proteomes" id="UP000326924">
    <property type="component" value="Unassembled WGS sequence"/>
</dbReference>
<feature type="domain" description="Protein kinase" evidence="1">
    <location>
        <begin position="207"/>
        <end position="525"/>
    </location>
</feature>
<evidence type="ECO:0000259" key="1">
    <source>
        <dbReference type="PROSITE" id="PS50011"/>
    </source>
</evidence>
<gene>
    <name evidence="2" type="ORF">FN846DRAFT_910914</name>
</gene>
<dbReference type="AlphaFoldDB" id="A0A5J5EMH1"/>
<dbReference type="SUPFAM" id="SSF56112">
    <property type="entry name" value="Protein kinase-like (PK-like)"/>
    <property type="match status" value="1"/>
</dbReference>
<name>A0A5J5EMH1_9PEZI</name>
<dbReference type="GO" id="GO:0004672">
    <property type="term" value="F:protein kinase activity"/>
    <property type="evidence" value="ECO:0007669"/>
    <property type="project" value="InterPro"/>
</dbReference>
<dbReference type="OrthoDB" id="1911848at2759"/>
<proteinExistence type="predicted"/>
<dbReference type="InterPro" id="IPR000719">
    <property type="entry name" value="Prot_kinase_dom"/>
</dbReference>
<dbReference type="PANTHER" id="PTHR37542:SF1">
    <property type="entry name" value="PRION-INHIBITION AND PROPAGATION HELO DOMAIN-CONTAINING PROTEIN"/>
    <property type="match status" value="1"/>
</dbReference>
<dbReference type="InterPro" id="IPR011009">
    <property type="entry name" value="Kinase-like_dom_sf"/>
</dbReference>
<sequence length="525" mass="59111">MEPVSFAFGTIGVADVCLTYGRELVAKYQIYKEADTAIGEAILRAQHHWTMLEMELKILRNLSHVLEESHQLHLATLFQTLQVKLQKALVTIDSVIGAKEEDPKRVSFRSLLRKRGDVKAMRLATGVKKSLDAMLLELAEWHRMLDPSWFLLALVQNPAVDSELTDQIASTNKSVSTLKSLRSAINRSAQPGAKKTSMFIPEASVLERKPILYFSGETGREYRTGKTVLVDNVIPHPAAHVKVLDKNVRDLARILSVVEPLKFGILACTGAIRVRDSARNILRFQLVFRVPDNFHTPRSLRELLVTGVSAPLEERFRLAAQLARSVLFIHTADFVHKNVRPETIIVLKNDSSVIGMPFLMGFENFRPVEGNTFLAGDSEWQKDLYRHPARQGTCLTESYNMQHDIYSLGVCLLELGLWESFVLPNSITAGRFDPAPNLNISKHLRLGRPWDKANKIKEELVYMARTRLPSKMGSRYTQIVLMCLGCLDAGDNGFGHESEFLDNDGILVGVRYIEKILEKVDEIVV</sequence>
<protein>
    <submittedName>
        <fullName evidence="2">HET-s/LopB domain protein</fullName>
    </submittedName>
</protein>
<evidence type="ECO:0000313" key="2">
    <source>
        <dbReference type="EMBL" id="KAA8896216.1"/>
    </source>
</evidence>
<dbReference type="PROSITE" id="PS50011">
    <property type="entry name" value="PROTEIN_KINASE_DOM"/>
    <property type="match status" value="1"/>
</dbReference>
<dbReference type="Gene3D" id="1.10.510.10">
    <property type="entry name" value="Transferase(Phosphotransferase) domain 1"/>
    <property type="match status" value="1"/>
</dbReference>